<dbReference type="Proteomes" id="UP001596492">
    <property type="component" value="Unassembled WGS sequence"/>
</dbReference>
<name>A0ABW2IIL9_9PROT</name>
<keyword evidence="1" id="KW-1133">Transmembrane helix</keyword>
<feature type="transmembrane region" description="Helical" evidence="1">
    <location>
        <begin position="82"/>
        <end position="103"/>
    </location>
</feature>
<feature type="transmembrane region" description="Helical" evidence="1">
    <location>
        <begin position="110"/>
        <end position="127"/>
    </location>
</feature>
<feature type="transmembrane region" description="Helical" evidence="1">
    <location>
        <begin position="42"/>
        <end position="62"/>
    </location>
</feature>
<evidence type="ECO:0000313" key="3">
    <source>
        <dbReference type="Proteomes" id="UP001596492"/>
    </source>
</evidence>
<proteinExistence type="predicted"/>
<accession>A0ABW2IIL9</accession>
<dbReference type="EMBL" id="JBHTBR010000002">
    <property type="protein sequence ID" value="MFC7290948.1"/>
    <property type="molecule type" value="Genomic_DNA"/>
</dbReference>
<reference evidence="3" key="1">
    <citation type="journal article" date="2019" name="Int. J. Syst. Evol. Microbiol.">
        <title>The Global Catalogue of Microorganisms (GCM) 10K type strain sequencing project: providing services to taxonomists for standard genome sequencing and annotation.</title>
        <authorList>
            <consortium name="The Broad Institute Genomics Platform"/>
            <consortium name="The Broad Institute Genome Sequencing Center for Infectious Disease"/>
            <person name="Wu L."/>
            <person name="Ma J."/>
        </authorList>
    </citation>
    <scope>NUCLEOTIDE SEQUENCE [LARGE SCALE GENOMIC DNA]</scope>
    <source>
        <strain evidence="3">CCUG 51308</strain>
    </source>
</reference>
<dbReference type="RefSeq" id="WP_382166152.1">
    <property type="nucleotide sequence ID" value="NZ_JBHTBR010000002.1"/>
</dbReference>
<protein>
    <submittedName>
        <fullName evidence="2">DUF1499 domain-containing protein</fullName>
    </submittedName>
</protein>
<evidence type="ECO:0000313" key="2">
    <source>
        <dbReference type="EMBL" id="MFC7290948.1"/>
    </source>
</evidence>
<keyword evidence="1" id="KW-0812">Transmembrane</keyword>
<dbReference type="InterPro" id="IPR010865">
    <property type="entry name" value="DUF1499"/>
</dbReference>
<organism evidence="2 3">
    <name type="scientific">Hirschia litorea</name>
    <dbReference type="NCBI Taxonomy" id="1199156"/>
    <lineage>
        <taxon>Bacteria</taxon>
        <taxon>Pseudomonadati</taxon>
        <taxon>Pseudomonadota</taxon>
        <taxon>Alphaproteobacteria</taxon>
        <taxon>Hyphomonadales</taxon>
        <taxon>Hyphomonadaceae</taxon>
        <taxon>Hirschia</taxon>
    </lineage>
</organism>
<sequence length="304" mass="33036">MSKLTPEEVSQLEAEVNEKVTVLGTNPPPPPREPMSRLQKSALWIAFIAVIAGPLWLAVAALGSKFGLWSFGFGLGKMTFQWSKYVLFAGVAISAIALIIQLLKAPRRGSIFALILLMVPIMILGRMNGVGQVAAGLPPIHDVQTDWNNPIRFSDALLAEREANGWNPVLDSPVVPASAAGRWPDAVGKTNKELQAESYAKFNLRPQLLEIRPEIAFEAAIEVAKKEGMEIVSADAKTGRIHATYTSFWYGFVDDVMIQVDPQGKVGSKVNVRSVSRVGLSDLGANATRINSFIEALNFALSNR</sequence>
<comment type="caution">
    <text evidence="2">The sequence shown here is derived from an EMBL/GenBank/DDBJ whole genome shotgun (WGS) entry which is preliminary data.</text>
</comment>
<keyword evidence="3" id="KW-1185">Reference proteome</keyword>
<gene>
    <name evidence="2" type="ORF">ACFQS8_04930</name>
</gene>
<dbReference type="Pfam" id="PF07386">
    <property type="entry name" value="DUF1499"/>
    <property type="match status" value="1"/>
</dbReference>
<keyword evidence="1" id="KW-0472">Membrane</keyword>
<evidence type="ECO:0000256" key="1">
    <source>
        <dbReference type="SAM" id="Phobius"/>
    </source>
</evidence>